<dbReference type="RefSeq" id="WP_377305079.1">
    <property type="nucleotide sequence ID" value="NZ_CP180191.1"/>
</dbReference>
<name>A0ABV7H4F8_9BURK</name>
<proteinExistence type="predicted"/>
<dbReference type="PROSITE" id="PS00330">
    <property type="entry name" value="HEMOLYSIN_CALCIUM"/>
    <property type="match status" value="1"/>
</dbReference>
<comment type="caution">
    <text evidence="2">The sequence shown here is derived from an EMBL/GenBank/DDBJ whole genome shotgun (WGS) entry which is preliminary data.</text>
</comment>
<feature type="region of interest" description="Disordered" evidence="1">
    <location>
        <begin position="181"/>
        <end position="206"/>
    </location>
</feature>
<organism evidence="2 3">
    <name type="scientific">Piscinibacterium candidicorallinum</name>
    <dbReference type="NCBI Taxonomy" id="1793872"/>
    <lineage>
        <taxon>Bacteria</taxon>
        <taxon>Pseudomonadati</taxon>
        <taxon>Pseudomonadota</taxon>
        <taxon>Betaproteobacteria</taxon>
        <taxon>Burkholderiales</taxon>
        <taxon>Piscinibacterium</taxon>
    </lineage>
</organism>
<dbReference type="InterPro" id="IPR011049">
    <property type="entry name" value="Serralysin-like_metalloprot_C"/>
</dbReference>
<keyword evidence="3" id="KW-1185">Reference proteome</keyword>
<dbReference type="InterPro" id="IPR018511">
    <property type="entry name" value="Hemolysin-typ_Ca-bd_CS"/>
</dbReference>
<sequence length="206" mass="22168">MTSTQTECIHGPLYSCAGDDILCGSVGRDFLGGGAGNDRIRGSGGGTVYALNFEEPVAIELPADVFSRGNGWAVGRQTDAQGQSSYYSVSNWFNRLSTRDSGNVIDGVAGDDLIRSGTGDDLVHGGADHEDIMGMQGAVSSRQVGRNQMRNPAHKQDFRFLNGLLRPMVDHDKRGRKRLIIGSRLDAQPCRTHQQPTQDHSHGVSA</sequence>
<evidence type="ECO:0000256" key="1">
    <source>
        <dbReference type="SAM" id="MobiDB-lite"/>
    </source>
</evidence>
<dbReference type="InterPro" id="IPR001343">
    <property type="entry name" value="Hemolysn_Ca-bd"/>
</dbReference>
<evidence type="ECO:0000313" key="2">
    <source>
        <dbReference type="EMBL" id="MFC3148799.1"/>
    </source>
</evidence>
<evidence type="ECO:0000313" key="3">
    <source>
        <dbReference type="Proteomes" id="UP001595556"/>
    </source>
</evidence>
<dbReference type="SUPFAM" id="SSF51120">
    <property type="entry name" value="beta-Roll"/>
    <property type="match status" value="2"/>
</dbReference>
<protein>
    <recommendedName>
        <fullName evidence="4">Hemolysin-type calcium-binding repeat-containing protein</fullName>
    </recommendedName>
</protein>
<dbReference type="Proteomes" id="UP001595556">
    <property type="component" value="Unassembled WGS sequence"/>
</dbReference>
<evidence type="ECO:0008006" key="4">
    <source>
        <dbReference type="Google" id="ProtNLM"/>
    </source>
</evidence>
<gene>
    <name evidence="2" type="ORF">ACFOEN_14295</name>
</gene>
<dbReference type="Pfam" id="PF00353">
    <property type="entry name" value="HemolysinCabind"/>
    <property type="match status" value="2"/>
</dbReference>
<reference evidence="3" key="1">
    <citation type="journal article" date="2019" name="Int. J. Syst. Evol. Microbiol.">
        <title>The Global Catalogue of Microorganisms (GCM) 10K type strain sequencing project: providing services to taxonomists for standard genome sequencing and annotation.</title>
        <authorList>
            <consortium name="The Broad Institute Genomics Platform"/>
            <consortium name="The Broad Institute Genome Sequencing Center for Infectious Disease"/>
            <person name="Wu L."/>
            <person name="Ma J."/>
        </authorList>
    </citation>
    <scope>NUCLEOTIDE SEQUENCE [LARGE SCALE GENOMIC DNA]</scope>
    <source>
        <strain evidence="3">KCTC 52168</strain>
    </source>
</reference>
<dbReference type="EMBL" id="JBHRTI010000008">
    <property type="protein sequence ID" value="MFC3148799.1"/>
    <property type="molecule type" value="Genomic_DNA"/>
</dbReference>
<accession>A0ABV7H4F8</accession>